<gene>
    <name evidence="2" type="ORF">AIOL_004590</name>
</gene>
<keyword evidence="3" id="KW-1185">Reference proteome</keyword>
<dbReference type="Proteomes" id="UP000037178">
    <property type="component" value="Unassembled WGS sequence"/>
</dbReference>
<proteinExistence type="predicted"/>
<keyword evidence="1" id="KW-0732">Signal</keyword>
<feature type="signal peptide" evidence="1">
    <location>
        <begin position="1"/>
        <end position="19"/>
    </location>
</feature>
<organism evidence="2 3">
    <name type="scientific">Candidatus Rhodobacter oscarellae</name>
    <dbReference type="NCBI Taxonomy" id="1675527"/>
    <lineage>
        <taxon>Bacteria</taxon>
        <taxon>Pseudomonadati</taxon>
        <taxon>Pseudomonadota</taxon>
        <taxon>Alphaproteobacteria</taxon>
        <taxon>Rhodobacterales</taxon>
        <taxon>Rhodobacter group</taxon>
        <taxon>Rhodobacter</taxon>
    </lineage>
</organism>
<dbReference type="AlphaFoldDB" id="A0A0J9H1L3"/>
<evidence type="ECO:0000256" key="1">
    <source>
        <dbReference type="SAM" id="SignalP"/>
    </source>
</evidence>
<comment type="caution">
    <text evidence="2">The sequence shown here is derived from an EMBL/GenBank/DDBJ whole genome shotgun (WGS) entry which is preliminary data.</text>
</comment>
<dbReference type="PATRIC" id="fig|1675527.3.peg.4802"/>
<evidence type="ECO:0000313" key="2">
    <source>
        <dbReference type="EMBL" id="KMW59608.1"/>
    </source>
</evidence>
<name>A0A0J9H1L3_9RHOB</name>
<accession>A0A0J9H1L3</accession>
<dbReference type="OrthoDB" id="195732at2"/>
<reference evidence="2 3" key="1">
    <citation type="submission" date="2015-06" db="EMBL/GenBank/DDBJ databases">
        <title>Draft genome sequence of an Alphaproteobacteria species associated to the Mediterranean sponge Oscarella lobularis.</title>
        <authorList>
            <person name="Jourda C."/>
            <person name="Santini S."/>
            <person name="Claverie J.-M."/>
        </authorList>
    </citation>
    <scope>NUCLEOTIDE SEQUENCE [LARGE SCALE GENOMIC DNA]</scope>
    <source>
        <strain evidence="2">IGS</strain>
    </source>
</reference>
<evidence type="ECO:0000313" key="3">
    <source>
        <dbReference type="Proteomes" id="UP000037178"/>
    </source>
</evidence>
<dbReference type="STRING" id="1675527.AIOL_004590"/>
<dbReference type="EMBL" id="LFTY01000002">
    <property type="protein sequence ID" value="KMW59608.1"/>
    <property type="molecule type" value="Genomic_DNA"/>
</dbReference>
<protein>
    <submittedName>
        <fullName evidence="2">Uncharacterized protein</fullName>
    </submittedName>
</protein>
<feature type="chain" id="PRO_5005320025" evidence="1">
    <location>
        <begin position="20"/>
        <end position="189"/>
    </location>
</feature>
<sequence>MYRSTLAAFAIAAATSASANEFAPAMESFMSTEIMNWANDAVIVSAIMDQNARYAGLAQADIDAMDQAWRAEVGMANAPTITPVLMNSASDFLRQHVAASGGMITEVFIMDNHGLNVAASDVTSDMWQGDEAKFSKTYPMGAGAFHLSDVDFDESTQTYQGQISMTIVDPASGAPIGAITVGVNADALL</sequence>
<dbReference type="RefSeq" id="WP_049645052.1">
    <property type="nucleotide sequence ID" value="NZ_LFTY01000002.1"/>
</dbReference>